<evidence type="ECO:0000313" key="2">
    <source>
        <dbReference type="Proteomes" id="UP000276834"/>
    </source>
</evidence>
<gene>
    <name evidence="1" type="ORF">DV515_00000082</name>
</gene>
<comment type="caution">
    <text evidence="1">The sequence shown here is derived from an EMBL/GenBank/DDBJ whole genome shotgun (WGS) entry which is preliminary data.</text>
</comment>
<dbReference type="EMBL" id="QUSF01000001">
    <property type="protein sequence ID" value="RLW13174.1"/>
    <property type="molecule type" value="Genomic_DNA"/>
</dbReference>
<evidence type="ECO:0000313" key="1">
    <source>
        <dbReference type="EMBL" id="RLW13174.1"/>
    </source>
</evidence>
<sequence length="207" mass="23356">MDSVFGFPVWLSHLHPKCVGLGSKNTIKKQPTQTVSSFPVSTMFLIKLMDNVEENFWKKNQQLREIQLGTYQEGTVMSQLTNDEDVSHTLGFLLVPVVSLLISGSSMIEEHTASVYTNAVMTQKDHIDFICTEVPEDSYIKIILFPLAPGKLGGRLRASGKDERLHFAWLVVILQLSAMSAILHEQQLSMRLKSNNMNLFNFCSQHD</sequence>
<keyword evidence="2" id="KW-1185">Reference proteome</keyword>
<organism evidence="1 2">
    <name type="scientific">Chloebia gouldiae</name>
    <name type="common">Gouldian finch</name>
    <name type="synonym">Erythrura gouldiae</name>
    <dbReference type="NCBI Taxonomy" id="44316"/>
    <lineage>
        <taxon>Eukaryota</taxon>
        <taxon>Metazoa</taxon>
        <taxon>Chordata</taxon>
        <taxon>Craniata</taxon>
        <taxon>Vertebrata</taxon>
        <taxon>Euteleostomi</taxon>
        <taxon>Archelosauria</taxon>
        <taxon>Archosauria</taxon>
        <taxon>Dinosauria</taxon>
        <taxon>Saurischia</taxon>
        <taxon>Theropoda</taxon>
        <taxon>Coelurosauria</taxon>
        <taxon>Aves</taxon>
        <taxon>Neognathae</taxon>
        <taxon>Neoaves</taxon>
        <taxon>Telluraves</taxon>
        <taxon>Australaves</taxon>
        <taxon>Passeriformes</taxon>
        <taxon>Passeroidea</taxon>
        <taxon>Passeridae</taxon>
        <taxon>Chloebia</taxon>
    </lineage>
</organism>
<protein>
    <submittedName>
        <fullName evidence="1">Uncharacterized protein</fullName>
    </submittedName>
</protein>
<dbReference type="Proteomes" id="UP000276834">
    <property type="component" value="Unassembled WGS sequence"/>
</dbReference>
<proteinExistence type="predicted"/>
<accession>A0A3L8T2G5</accession>
<name>A0A3L8T2G5_CHLGU</name>
<reference evidence="1 2" key="1">
    <citation type="journal article" date="2018" name="Proc. R. Soc. B">
        <title>A non-coding region near Follistatin controls head colour polymorphism in the Gouldian finch.</title>
        <authorList>
            <person name="Toomey M.B."/>
            <person name="Marques C.I."/>
            <person name="Andrade P."/>
            <person name="Araujo P.M."/>
            <person name="Sabatino S."/>
            <person name="Gazda M.A."/>
            <person name="Afonso S."/>
            <person name="Lopes R.J."/>
            <person name="Corbo J.C."/>
            <person name="Carneiro M."/>
        </authorList>
    </citation>
    <scope>NUCLEOTIDE SEQUENCE [LARGE SCALE GENOMIC DNA]</scope>
    <source>
        <strain evidence="1">Red01</strain>
        <tissue evidence="1">Muscle</tissue>
    </source>
</reference>
<dbReference type="AlphaFoldDB" id="A0A3L8T2G5"/>